<dbReference type="InterPro" id="IPR012677">
    <property type="entry name" value="Nucleotide-bd_a/b_plait_sf"/>
</dbReference>
<dbReference type="InterPro" id="IPR051738">
    <property type="entry name" value="SAF_Modulators"/>
</dbReference>
<feature type="region of interest" description="Disordered" evidence="4">
    <location>
        <begin position="1"/>
        <end position="102"/>
    </location>
</feature>
<dbReference type="GO" id="GO:0043565">
    <property type="term" value="F:sequence-specific DNA binding"/>
    <property type="evidence" value="ECO:0007669"/>
    <property type="project" value="TreeGrafter"/>
</dbReference>
<name>A0AA85JWT6_TRIRE</name>
<dbReference type="GO" id="GO:0003723">
    <property type="term" value="F:RNA binding"/>
    <property type="evidence" value="ECO:0007669"/>
    <property type="project" value="UniProtKB-UniRule"/>
</dbReference>
<reference evidence="7" key="2">
    <citation type="submission" date="2023-11" db="UniProtKB">
        <authorList>
            <consortium name="WormBaseParasite"/>
        </authorList>
    </citation>
    <scope>IDENTIFICATION</scope>
</reference>
<dbReference type="SUPFAM" id="SSF54928">
    <property type="entry name" value="RNA-binding domain, RBD"/>
    <property type="match status" value="1"/>
</dbReference>
<dbReference type="PROSITE" id="PS50102">
    <property type="entry name" value="RRM"/>
    <property type="match status" value="1"/>
</dbReference>
<evidence type="ECO:0000256" key="4">
    <source>
        <dbReference type="SAM" id="MobiDB-lite"/>
    </source>
</evidence>
<evidence type="ECO:0000256" key="1">
    <source>
        <dbReference type="ARBA" id="ARBA00004123"/>
    </source>
</evidence>
<keyword evidence="6" id="KW-1185">Reference proteome</keyword>
<dbReference type="GO" id="GO:0005634">
    <property type="term" value="C:nucleus"/>
    <property type="evidence" value="ECO:0007669"/>
    <property type="project" value="UniProtKB-SubCell"/>
</dbReference>
<feature type="domain" description="RRM" evidence="5">
    <location>
        <begin position="484"/>
        <end position="562"/>
    </location>
</feature>
<dbReference type="SMART" id="SM00360">
    <property type="entry name" value="RRM"/>
    <property type="match status" value="1"/>
</dbReference>
<dbReference type="Proteomes" id="UP000050795">
    <property type="component" value="Unassembled WGS sequence"/>
</dbReference>
<evidence type="ECO:0000313" key="6">
    <source>
        <dbReference type="Proteomes" id="UP000050795"/>
    </source>
</evidence>
<feature type="compositionally biased region" description="Polar residues" evidence="4">
    <location>
        <begin position="457"/>
        <end position="467"/>
    </location>
</feature>
<dbReference type="Pfam" id="PF00076">
    <property type="entry name" value="RRM_1"/>
    <property type="match status" value="1"/>
</dbReference>
<proteinExistence type="predicted"/>
<sequence>MRLMEKTGSSQTDKKHVADTPEVSDETEEGEVDDCSDQEENVSDPPSDCNVSNSNDHHSSNPQIKNVSKLSSVDVPKLHKNDSSQSTLSTVIPSKPTYESPSNFKENINHIQHTPNEKQITSNHTKHFTPRTSEEVEPLHIPASASPSNNPLEGLKNLEKVQLQMQLALTKIQKSDNNTIPYLPFSPPVQTVTSSVPSTLVTSESNNCFNSYTSWQAAVPSSTSFGSQHEIINVHAMYQQALQLCQRVSATIGSTQNVNIQAPPFGVPVVPSSSKVSSQLFPNIQTSVCVPDRSTNLSSSTLTPLQKSPQDIDQSSCPATMISNQTHLPDMQVAYSLAYSAAYQETIKYMSSSVGGSLVPNTPEYASHWHRSFNYYLNYYLQAHNFTSELTNGQQAVDFPLTGIPKRPLNDESSCILDDSNSQSIIQDATNNHDFKRSRLSPGGDAFTSIPSNSIEHSYIQNKSPGTSDGGDDNGSKRDLSSSRCVWISNVPQGVRALDVKEMCSPYGKVQSIKIVKSKKSRSPSIFAYLIMETSEAAVRLVQGLQGVKYFQNELKVKQINAIRFP</sequence>
<dbReference type="CDD" id="cd00590">
    <property type="entry name" value="RRM_SF"/>
    <property type="match status" value="1"/>
</dbReference>
<keyword evidence="2" id="KW-0539">Nucleus</keyword>
<protein>
    <recommendedName>
        <fullName evidence="5">RRM domain-containing protein</fullName>
    </recommendedName>
</protein>
<dbReference type="AlphaFoldDB" id="A0AA85JWT6"/>
<reference evidence="6" key="1">
    <citation type="submission" date="2022-06" db="EMBL/GenBank/DDBJ databases">
        <authorList>
            <person name="Berger JAMES D."/>
            <person name="Berger JAMES D."/>
        </authorList>
    </citation>
    <scope>NUCLEOTIDE SEQUENCE [LARGE SCALE GENOMIC DNA]</scope>
</reference>
<feature type="region of interest" description="Disordered" evidence="4">
    <location>
        <begin position="457"/>
        <end position="480"/>
    </location>
</feature>
<evidence type="ECO:0000313" key="7">
    <source>
        <dbReference type="WBParaSite" id="TREG1_5040.6"/>
    </source>
</evidence>
<dbReference type="PANTHER" id="PTHR15683:SF8">
    <property type="entry name" value="SCAFFOLD ATTACHMENT FACTOR B, ISOFORM B"/>
    <property type="match status" value="1"/>
</dbReference>
<dbReference type="Gene3D" id="3.30.70.330">
    <property type="match status" value="1"/>
</dbReference>
<comment type="subcellular location">
    <subcellularLocation>
        <location evidence="1">Nucleus</location>
    </subcellularLocation>
</comment>
<dbReference type="PANTHER" id="PTHR15683">
    <property type="entry name" value="SCAFFOLD ATTACHMENT FACTOR B-RELATED"/>
    <property type="match status" value="1"/>
</dbReference>
<evidence type="ECO:0000256" key="3">
    <source>
        <dbReference type="PROSITE-ProRule" id="PRU00176"/>
    </source>
</evidence>
<accession>A0AA85JWT6</accession>
<keyword evidence="3" id="KW-0694">RNA-binding</keyword>
<feature type="compositionally biased region" description="Acidic residues" evidence="4">
    <location>
        <begin position="22"/>
        <end position="42"/>
    </location>
</feature>
<evidence type="ECO:0000259" key="5">
    <source>
        <dbReference type="PROSITE" id="PS50102"/>
    </source>
</evidence>
<dbReference type="GO" id="GO:0006357">
    <property type="term" value="P:regulation of transcription by RNA polymerase II"/>
    <property type="evidence" value="ECO:0007669"/>
    <property type="project" value="TreeGrafter"/>
</dbReference>
<evidence type="ECO:0000256" key="2">
    <source>
        <dbReference type="ARBA" id="ARBA00023242"/>
    </source>
</evidence>
<dbReference type="GO" id="GO:0050684">
    <property type="term" value="P:regulation of mRNA processing"/>
    <property type="evidence" value="ECO:0007669"/>
    <property type="project" value="TreeGrafter"/>
</dbReference>
<organism evidence="6 7">
    <name type="scientific">Trichobilharzia regenti</name>
    <name type="common">Nasal bird schistosome</name>
    <dbReference type="NCBI Taxonomy" id="157069"/>
    <lineage>
        <taxon>Eukaryota</taxon>
        <taxon>Metazoa</taxon>
        <taxon>Spiralia</taxon>
        <taxon>Lophotrochozoa</taxon>
        <taxon>Platyhelminthes</taxon>
        <taxon>Trematoda</taxon>
        <taxon>Digenea</taxon>
        <taxon>Strigeidida</taxon>
        <taxon>Schistosomatoidea</taxon>
        <taxon>Schistosomatidae</taxon>
        <taxon>Trichobilharzia</taxon>
    </lineage>
</organism>
<dbReference type="WBParaSite" id="TREG1_5040.6">
    <property type="protein sequence ID" value="TREG1_5040.6"/>
    <property type="gene ID" value="TREG1_5040"/>
</dbReference>
<feature type="compositionally biased region" description="Polar residues" evidence="4">
    <location>
        <begin position="83"/>
        <end position="102"/>
    </location>
</feature>
<dbReference type="InterPro" id="IPR035979">
    <property type="entry name" value="RBD_domain_sf"/>
</dbReference>
<dbReference type="InterPro" id="IPR000504">
    <property type="entry name" value="RRM_dom"/>
</dbReference>
<feature type="compositionally biased region" description="Polar residues" evidence="4">
    <location>
        <begin position="62"/>
        <end position="71"/>
    </location>
</feature>